<dbReference type="InterPro" id="IPR011701">
    <property type="entry name" value="MFS"/>
</dbReference>
<gene>
    <name evidence="5" type="ORF">B9Q37_00380</name>
</gene>
<dbReference type="AlphaFoldDB" id="A0A2J0PR44"/>
<comment type="caution">
    <text evidence="5">The sequence shown here is derived from an EMBL/GenBank/DDBJ whole genome shotgun (WGS) entry which is preliminary data.</text>
</comment>
<evidence type="ECO:0000313" key="6">
    <source>
        <dbReference type="Proteomes" id="UP000230495"/>
    </source>
</evidence>
<keyword evidence="2" id="KW-0812">Transmembrane</keyword>
<evidence type="ECO:0000313" key="5">
    <source>
        <dbReference type="EMBL" id="PJD77151.1"/>
    </source>
</evidence>
<sequence length="396" mass="42128">MSDIAQENPVSPLFIWFASIAAGTAMANNYILQPVLPAIAASLQLPLFYTGFIAASMQIGYMLGILFLVPLGDSVNRKKLIISQFILLSLALFAASLTRQPLLLFSAGIVTGAMATSAVQLNALGFHITPKGATVGLITMGISAGILLARLVGGSLADALGWRGMLAIFAAVMASMALLAIRCLPDVKPARETGYLSVMVQLPGLLRNVRLIESAVTGGAWFFVFSLLWVTIMLHLQRPPLHLPAGTAGLFGLAGIVGLVLANYAGKLADRFGCRSVIFGGMVFVVAGIAILFLFPASLPGITLGIILFDLGCFAAQVANQTRVLGLHPDKRSSLYALYMFFYYALGAAGSVTGPWVYERWDWQGICLLSLVMVMIAMITTAMGYFNENSVAHVSN</sequence>
<keyword evidence="1" id="KW-1003">Cell membrane</keyword>
<evidence type="ECO:0000256" key="3">
    <source>
        <dbReference type="ARBA" id="ARBA00022989"/>
    </source>
</evidence>
<name>A0A2J0PR44_9ENTR</name>
<dbReference type="CDD" id="cd17324">
    <property type="entry name" value="MFS_NepI_like"/>
    <property type="match status" value="1"/>
</dbReference>
<dbReference type="InterPro" id="IPR036259">
    <property type="entry name" value="MFS_trans_sf"/>
</dbReference>
<dbReference type="PROSITE" id="PS50850">
    <property type="entry name" value="MFS"/>
    <property type="match status" value="1"/>
</dbReference>
<dbReference type="SUPFAM" id="SSF103473">
    <property type="entry name" value="MFS general substrate transporter"/>
    <property type="match status" value="1"/>
</dbReference>
<accession>A0A181D7F9</accession>
<organism evidence="5">
    <name type="scientific">Enterobacter kobei</name>
    <dbReference type="NCBI Taxonomy" id="208224"/>
    <lineage>
        <taxon>Bacteria</taxon>
        <taxon>Pseudomonadati</taxon>
        <taxon>Pseudomonadota</taxon>
        <taxon>Gammaproteobacteria</taxon>
        <taxon>Enterobacterales</taxon>
        <taxon>Enterobacteriaceae</taxon>
        <taxon>Enterobacter</taxon>
        <taxon>Enterobacter cloacae complex</taxon>
    </lineage>
</organism>
<dbReference type="Proteomes" id="UP000230495">
    <property type="component" value="Unassembled WGS sequence"/>
</dbReference>
<dbReference type="OrthoDB" id="9815356at2"/>
<dbReference type="GO" id="GO:0022857">
    <property type="term" value="F:transmembrane transporter activity"/>
    <property type="evidence" value="ECO:0007669"/>
    <property type="project" value="InterPro"/>
</dbReference>
<evidence type="ECO:0000256" key="4">
    <source>
        <dbReference type="ARBA" id="ARBA00023136"/>
    </source>
</evidence>
<accession>A0A2J0PR44</accession>
<evidence type="ECO:0000256" key="2">
    <source>
        <dbReference type="ARBA" id="ARBA00022692"/>
    </source>
</evidence>
<keyword evidence="3" id="KW-1133">Transmembrane helix</keyword>
<evidence type="ECO:0000256" key="1">
    <source>
        <dbReference type="ARBA" id="ARBA00022475"/>
    </source>
</evidence>
<dbReference type="PANTHER" id="PTHR42910">
    <property type="entry name" value="TRANSPORTER SCO4007-RELATED"/>
    <property type="match status" value="1"/>
</dbReference>
<dbReference type="Pfam" id="PF07690">
    <property type="entry name" value="MFS_1"/>
    <property type="match status" value="1"/>
</dbReference>
<dbReference type="RefSeq" id="WP_023338515.1">
    <property type="nucleotide sequence ID" value="NZ_CBCYCV010000005.1"/>
</dbReference>
<keyword evidence="4" id="KW-0472">Membrane</keyword>
<protein>
    <submittedName>
        <fullName evidence="5">MFS transporter</fullName>
    </submittedName>
</protein>
<reference evidence="5 6" key="1">
    <citation type="journal article" date="2017" name="J. Antimicrob. Chemother.">
        <title>Characterization of the population structure, drug resistance mechanisms and plasmids of the community-associated Enterobacter cloacae complex in China.</title>
        <authorList>
            <person name="Zhou K."/>
            <person name="Yu W."/>
            <person name="Cao X."/>
            <person name="Shen P."/>
            <person name="Lu H."/>
            <person name="Luo Q."/>
            <person name="Rossen J.W.A."/>
            <person name="Xiao Y."/>
        </authorList>
    </citation>
    <scope>NUCLEOTIDE SEQUENCE [LARGE SCALE GENOMIC DNA]</scope>
    <source>
        <strain evidence="5">ECC1097</strain>
    </source>
</reference>
<dbReference type="PANTHER" id="PTHR42910:SF1">
    <property type="entry name" value="MAJOR FACILITATOR SUPERFAMILY (MFS) PROFILE DOMAIN-CONTAINING PROTEIN"/>
    <property type="match status" value="1"/>
</dbReference>
<dbReference type="InterPro" id="IPR020846">
    <property type="entry name" value="MFS_dom"/>
</dbReference>
<dbReference type="EMBL" id="NEEU01000001">
    <property type="protein sequence ID" value="PJD77151.1"/>
    <property type="molecule type" value="Genomic_DNA"/>
</dbReference>
<proteinExistence type="predicted"/>
<dbReference type="Gene3D" id="1.20.1250.20">
    <property type="entry name" value="MFS general substrate transporter like domains"/>
    <property type="match status" value="1"/>
</dbReference>
<accession>A0A0H0CVC6</accession>